<proteinExistence type="predicted"/>
<dbReference type="AlphaFoldDB" id="A0A562UQG0"/>
<feature type="domain" description="Flavoprotein" evidence="1">
    <location>
        <begin position="14"/>
        <end position="139"/>
    </location>
</feature>
<dbReference type="EMBL" id="VLLL01000009">
    <property type="protein sequence ID" value="TWJ07865.1"/>
    <property type="molecule type" value="Genomic_DNA"/>
</dbReference>
<dbReference type="Proteomes" id="UP000321617">
    <property type="component" value="Unassembled WGS sequence"/>
</dbReference>
<keyword evidence="3" id="KW-1185">Reference proteome</keyword>
<comment type="caution">
    <text evidence="2">The sequence shown here is derived from an EMBL/GenBank/DDBJ whole genome shotgun (WGS) entry which is preliminary data.</text>
</comment>
<organism evidence="2 3">
    <name type="scientific">Stackebrandtia albiflava</name>
    <dbReference type="NCBI Taxonomy" id="406432"/>
    <lineage>
        <taxon>Bacteria</taxon>
        <taxon>Bacillati</taxon>
        <taxon>Actinomycetota</taxon>
        <taxon>Actinomycetes</taxon>
        <taxon>Glycomycetales</taxon>
        <taxon>Glycomycetaceae</taxon>
        <taxon>Stackebrandtia</taxon>
    </lineage>
</organism>
<reference evidence="2 3" key="1">
    <citation type="journal article" date="2013" name="Stand. Genomic Sci.">
        <title>Genomic Encyclopedia of Type Strains, Phase I: The one thousand microbial genomes (KMG-I) project.</title>
        <authorList>
            <person name="Kyrpides N.C."/>
            <person name="Woyke T."/>
            <person name="Eisen J.A."/>
            <person name="Garrity G."/>
            <person name="Lilburn T.G."/>
            <person name="Beck B.J."/>
            <person name="Whitman W.B."/>
            <person name="Hugenholtz P."/>
            <person name="Klenk H.P."/>
        </authorList>
    </citation>
    <scope>NUCLEOTIDE SEQUENCE [LARGE SCALE GENOMIC DNA]</scope>
    <source>
        <strain evidence="2 3">DSM 45044</strain>
    </source>
</reference>
<dbReference type="InterPro" id="IPR036551">
    <property type="entry name" value="Flavin_trans-like"/>
</dbReference>
<dbReference type="InterPro" id="IPR003382">
    <property type="entry name" value="Flavoprotein"/>
</dbReference>
<sequence>MSPGPAASDRPVLQVVVCGSPLARDIDRMLRPAVAEDWDVWVVATPYGTRFFDVDAAARTTGNPVHSSYRHPADPVDVPYADVMAVVPATVNTVNKWAAGIGDTLALGLLTEALGRDCPIVAVPYSNRAHTAHPAFRNSLDLLRSCGVTVLFGDDFHPLHPPGEGGPSRDAFPWRRVWHTVRDLRPVRSRR</sequence>
<protein>
    <submittedName>
        <fullName evidence="2">Flavoprotein</fullName>
    </submittedName>
</protein>
<gene>
    <name evidence="2" type="ORF">LX16_4646</name>
</gene>
<evidence type="ECO:0000259" key="1">
    <source>
        <dbReference type="Pfam" id="PF02441"/>
    </source>
</evidence>
<dbReference type="RefSeq" id="WP_147143123.1">
    <property type="nucleotide sequence ID" value="NZ_BAABIJ010000005.1"/>
</dbReference>
<name>A0A562UQG0_9ACTN</name>
<evidence type="ECO:0000313" key="3">
    <source>
        <dbReference type="Proteomes" id="UP000321617"/>
    </source>
</evidence>
<dbReference type="GO" id="GO:0003824">
    <property type="term" value="F:catalytic activity"/>
    <property type="evidence" value="ECO:0007669"/>
    <property type="project" value="InterPro"/>
</dbReference>
<dbReference type="OrthoDB" id="161343at2"/>
<dbReference type="Pfam" id="PF02441">
    <property type="entry name" value="Flavoprotein"/>
    <property type="match status" value="1"/>
</dbReference>
<evidence type="ECO:0000313" key="2">
    <source>
        <dbReference type="EMBL" id="TWJ07865.1"/>
    </source>
</evidence>
<accession>A0A562UQG0</accession>
<dbReference type="Gene3D" id="3.40.50.1950">
    <property type="entry name" value="Flavin prenyltransferase-like"/>
    <property type="match status" value="1"/>
</dbReference>
<dbReference type="SUPFAM" id="SSF52507">
    <property type="entry name" value="Homo-oligomeric flavin-containing Cys decarboxylases, HFCD"/>
    <property type="match status" value="1"/>
</dbReference>